<comment type="caution">
    <text evidence="1">The sequence shown here is derived from an EMBL/GenBank/DDBJ whole genome shotgun (WGS) entry which is preliminary data.</text>
</comment>
<organism evidence="1">
    <name type="scientific">bioreactor metagenome</name>
    <dbReference type="NCBI Taxonomy" id="1076179"/>
    <lineage>
        <taxon>unclassified sequences</taxon>
        <taxon>metagenomes</taxon>
        <taxon>ecological metagenomes</taxon>
    </lineage>
</organism>
<reference evidence="1" key="1">
    <citation type="submission" date="2019-08" db="EMBL/GenBank/DDBJ databases">
        <authorList>
            <person name="Kucharzyk K."/>
            <person name="Murdoch R.W."/>
            <person name="Higgins S."/>
            <person name="Loffler F."/>
        </authorList>
    </citation>
    <scope>NUCLEOTIDE SEQUENCE</scope>
</reference>
<name>A0A644XVZ2_9ZZZZ</name>
<accession>A0A644XVZ2</accession>
<evidence type="ECO:0000313" key="1">
    <source>
        <dbReference type="EMBL" id="MPM20402.1"/>
    </source>
</evidence>
<protein>
    <submittedName>
        <fullName evidence="1">Uncharacterized protein</fullName>
    </submittedName>
</protein>
<gene>
    <name evidence="1" type="ORF">SDC9_66832</name>
</gene>
<sequence>MEIVIGLITIQTGGWMFLYVGETIAPEYVNCIKTTGIQLFLKKHIPHYQVWIIVHRFGPILTMIMIQI</sequence>
<dbReference type="EMBL" id="VSSQ01003372">
    <property type="protein sequence ID" value="MPM20402.1"/>
    <property type="molecule type" value="Genomic_DNA"/>
</dbReference>
<dbReference type="AlphaFoldDB" id="A0A644XVZ2"/>
<proteinExistence type="predicted"/>